<dbReference type="SMART" id="SM00312">
    <property type="entry name" value="PX"/>
    <property type="match status" value="1"/>
</dbReference>
<dbReference type="GO" id="GO:0016020">
    <property type="term" value="C:membrane"/>
    <property type="evidence" value="ECO:0007669"/>
    <property type="project" value="UniProtKB-SubCell"/>
</dbReference>
<name>A0A0C9Y0D4_9AGAR</name>
<evidence type="ECO:0000313" key="11">
    <source>
        <dbReference type="EMBL" id="KIK01473.1"/>
    </source>
</evidence>
<comment type="similarity">
    <text evidence="3">Belongs to the sorting nexin family.</text>
</comment>
<dbReference type="GO" id="GO:0005829">
    <property type="term" value="C:cytosol"/>
    <property type="evidence" value="ECO:0007669"/>
    <property type="project" value="GOC"/>
</dbReference>
<proteinExistence type="inferred from homology"/>
<dbReference type="InterPro" id="IPR001683">
    <property type="entry name" value="PX_dom"/>
</dbReference>
<evidence type="ECO:0000256" key="5">
    <source>
        <dbReference type="ARBA" id="ARBA00022448"/>
    </source>
</evidence>
<dbReference type="Gene3D" id="3.30.1520.10">
    <property type="entry name" value="Phox-like domain"/>
    <property type="match status" value="1"/>
</dbReference>
<reference evidence="12" key="2">
    <citation type="submission" date="2015-01" db="EMBL/GenBank/DDBJ databases">
        <title>Evolutionary Origins and Diversification of the Mycorrhizal Mutualists.</title>
        <authorList>
            <consortium name="DOE Joint Genome Institute"/>
            <consortium name="Mycorrhizal Genomics Consortium"/>
            <person name="Kohler A."/>
            <person name="Kuo A."/>
            <person name="Nagy L.G."/>
            <person name="Floudas D."/>
            <person name="Copeland A."/>
            <person name="Barry K.W."/>
            <person name="Cichocki N."/>
            <person name="Veneault-Fourrey C."/>
            <person name="LaButti K."/>
            <person name="Lindquist E.A."/>
            <person name="Lipzen A."/>
            <person name="Lundell T."/>
            <person name="Morin E."/>
            <person name="Murat C."/>
            <person name="Riley R."/>
            <person name="Ohm R."/>
            <person name="Sun H."/>
            <person name="Tunlid A."/>
            <person name="Henrissat B."/>
            <person name="Grigoriev I.V."/>
            <person name="Hibbett D.S."/>
            <person name="Martin F."/>
        </authorList>
    </citation>
    <scope>NUCLEOTIDE SEQUENCE [LARGE SCALE GENOMIC DNA]</scope>
    <source>
        <strain evidence="12">LaAM-08-1</strain>
    </source>
</reference>
<feature type="domain" description="PX" evidence="10">
    <location>
        <begin position="240"/>
        <end position="346"/>
    </location>
</feature>
<dbReference type="OrthoDB" id="10064318at2759"/>
<dbReference type="GO" id="GO:0006623">
    <property type="term" value="P:protein targeting to vacuole"/>
    <property type="evidence" value="ECO:0007669"/>
    <property type="project" value="TreeGrafter"/>
</dbReference>
<dbReference type="Pfam" id="PF19566">
    <property type="entry name" value="Snx8_BAR_dom"/>
    <property type="match status" value="1"/>
</dbReference>
<keyword evidence="5" id="KW-0813">Transport</keyword>
<dbReference type="GO" id="GO:0005768">
    <property type="term" value="C:endosome"/>
    <property type="evidence" value="ECO:0007669"/>
    <property type="project" value="TreeGrafter"/>
</dbReference>
<organism evidence="11 12">
    <name type="scientific">Laccaria amethystina LaAM-08-1</name>
    <dbReference type="NCBI Taxonomy" id="1095629"/>
    <lineage>
        <taxon>Eukaryota</taxon>
        <taxon>Fungi</taxon>
        <taxon>Dikarya</taxon>
        <taxon>Basidiomycota</taxon>
        <taxon>Agaricomycotina</taxon>
        <taxon>Agaricomycetes</taxon>
        <taxon>Agaricomycetidae</taxon>
        <taxon>Agaricales</taxon>
        <taxon>Agaricineae</taxon>
        <taxon>Hydnangiaceae</taxon>
        <taxon>Laccaria</taxon>
    </lineage>
</organism>
<dbReference type="EMBL" id="KN838606">
    <property type="protein sequence ID" value="KIK01473.1"/>
    <property type="molecule type" value="Genomic_DNA"/>
</dbReference>
<evidence type="ECO:0000313" key="12">
    <source>
        <dbReference type="Proteomes" id="UP000054477"/>
    </source>
</evidence>
<dbReference type="Pfam" id="PF00787">
    <property type="entry name" value="PX"/>
    <property type="match status" value="1"/>
</dbReference>
<dbReference type="AlphaFoldDB" id="A0A0C9Y0D4"/>
<evidence type="ECO:0000256" key="3">
    <source>
        <dbReference type="ARBA" id="ARBA00010883"/>
    </source>
</evidence>
<sequence>MFNAPRPAQRYVATTTTGFGGSFVDENPLANSVYDDGLDPWSAAPSPTPTPIPQTSASVFSNVIADATVPSIYHRALATVDPSNFGETSVNSLSRVLATSSLPAATIDKIVNLVSSKPRVSKLEFFVALALVALAQAGKDVSIEQVASLSTQNTLPEPTLDLAKLQSSTSTFNPITSNYRQNSIRSPVPAYSSDDPWSTNPRFPSAPSNNGSFGNAPGGFANGAPSNLSGSGMPKDWWKKQEMVKVTILGHQGFILNRYMVYEVTTERGGSVARRYSEFVFLWECLTRRYPFRLFPALPPKRIGADEQFLEQRRRGLSRALSFVVNHPVIKEDGLLAVFLSEPSFEEWRKHSPISLDEESASKRVDRVEEMSIPSDLEEKLTAIRIRLNPLIEQWQRICILAERIIKRHEAAAVRSPPAFRRSYLSTHFTLPPLSPTSSIASLPGSAPSFMSNSLRQSFTGFSLPPLDDQGDLARLTNTLRAVVEVNEQCWRGDDCELSNGVRSGLEQVAAHTQRHSEMSEIRTRSLLDTTLESLKSQRDIYIATRDLFIRHDRLSIDQVERLKKRIDTNSLKLDGIRAAQKEGWQDEVDKWTAVIEKDQATIAAQVSRRVFIRVCMWHELRVVLHNRENTLLTQTVKNFAREEQEFAENVANVWLSLGEATENMPYE</sequence>
<protein>
    <recommendedName>
        <fullName evidence="4">Sorting nexin MVP1</fullName>
    </recommendedName>
</protein>
<dbReference type="InterPro" id="IPR036871">
    <property type="entry name" value="PX_dom_sf"/>
</dbReference>
<dbReference type="CDD" id="cd06866">
    <property type="entry name" value="PX_SNX8_Mvp1p_like"/>
    <property type="match status" value="1"/>
</dbReference>
<dbReference type="Proteomes" id="UP000054477">
    <property type="component" value="Unassembled WGS sequence"/>
</dbReference>
<evidence type="ECO:0000256" key="9">
    <source>
        <dbReference type="SAM" id="MobiDB-lite"/>
    </source>
</evidence>
<evidence type="ECO:0000256" key="6">
    <source>
        <dbReference type="ARBA" id="ARBA00022490"/>
    </source>
</evidence>
<reference evidence="11 12" key="1">
    <citation type="submission" date="2014-04" db="EMBL/GenBank/DDBJ databases">
        <authorList>
            <consortium name="DOE Joint Genome Institute"/>
            <person name="Kuo A."/>
            <person name="Kohler A."/>
            <person name="Nagy L.G."/>
            <person name="Floudas D."/>
            <person name="Copeland A."/>
            <person name="Barry K.W."/>
            <person name="Cichocki N."/>
            <person name="Veneault-Fourrey C."/>
            <person name="LaButti K."/>
            <person name="Lindquist E.A."/>
            <person name="Lipzen A."/>
            <person name="Lundell T."/>
            <person name="Morin E."/>
            <person name="Murat C."/>
            <person name="Sun H."/>
            <person name="Tunlid A."/>
            <person name="Henrissat B."/>
            <person name="Grigoriev I.V."/>
            <person name="Hibbett D.S."/>
            <person name="Martin F."/>
            <person name="Nordberg H.P."/>
            <person name="Cantor M.N."/>
            <person name="Hua S.X."/>
        </authorList>
    </citation>
    <scope>NUCLEOTIDE SEQUENCE [LARGE SCALE GENOMIC DNA]</scope>
    <source>
        <strain evidence="11 12">LaAM-08-1</strain>
    </source>
</reference>
<evidence type="ECO:0000256" key="2">
    <source>
        <dbReference type="ARBA" id="ARBA00004496"/>
    </source>
</evidence>
<dbReference type="GO" id="GO:0042147">
    <property type="term" value="P:retrograde transport, endosome to Golgi"/>
    <property type="evidence" value="ECO:0007669"/>
    <property type="project" value="InterPro"/>
</dbReference>
<dbReference type="CDD" id="cd07597">
    <property type="entry name" value="BAR_SNX8"/>
    <property type="match status" value="1"/>
</dbReference>
<evidence type="ECO:0000256" key="1">
    <source>
        <dbReference type="ARBA" id="ARBA00004287"/>
    </source>
</evidence>
<dbReference type="Gene3D" id="1.10.238.10">
    <property type="entry name" value="EF-hand"/>
    <property type="match status" value="1"/>
</dbReference>
<keyword evidence="6" id="KW-0963">Cytoplasm</keyword>
<keyword evidence="12" id="KW-1185">Reference proteome</keyword>
<evidence type="ECO:0000259" key="10">
    <source>
        <dbReference type="PROSITE" id="PS50195"/>
    </source>
</evidence>
<dbReference type="GO" id="GO:0032266">
    <property type="term" value="F:phosphatidylinositol-3-phosphate binding"/>
    <property type="evidence" value="ECO:0007669"/>
    <property type="project" value="TreeGrafter"/>
</dbReference>
<dbReference type="PANTHER" id="PTHR47554:SF1">
    <property type="entry name" value="SORTING NEXIN MVP1"/>
    <property type="match status" value="1"/>
</dbReference>
<accession>A0A0C9Y0D4</accession>
<dbReference type="SUPFAM" id="SSF64268">
    <property type="entry name" value="PX domain"/>
    <property type="match status" value="1"/>
</dbReference>
<feature type="region of interest" description="Disordered" evidence="9">
    <location>
        <begin position="188"/>
        <end position="226"/>
    </location>
</feature>
<dbReference type="STRING" id="1095629.A0A0C9Y0D4"/>
<dbReference type="PANTHER" id="PTHR47554">
    <property type="entry name" value="SORTING NEXIN MVP1"/>
    <property type="match status" value="1"/>
</dbReference>
<evidence type="ECO:0000256" key="7">
    <source>
        <dbReference type="ARBA" id="ARBA00022927"/>
    </source>
</evidence>
<gene>
    <name evidence="11" type="ORF">K443DRAFT_678334</name>
</gene>
<dbReference type="InterPro" id="IPR028662">
    <property type="entry name" value="SNX8/Mvp1"/>
</dbReference>
<evidence type="ECO:0000256" key="8">
    <source>
        <dbReference type="ARBA" id="ARBA00023136"/>
    </source>
</evidence>
<dbReference type="InterPro" id="IPR045734">
    <property type="entry name" value="Snx8_BAR_dom"/>
</dbReference>
<dbReference type="PROSITE" id="PS50195">
    <property type="entry name" value="PX"/>
    <property type="match status" value="1"/>
</dbReference>
<dbReference type="HOGENOM" id="CLU_009058_1_1_1"/>
<comment type="subcellular location">
    <subcellularLocation>
        <location evidence="2">Cytoplasm</location>
    </subcellularLocation>
    <subcellularLocation>
        <location evidence="1">Membrane</location>
        <topology evidence="1">Peripheral membrane protein</topology>
        <orientation evidence="1">Cytoplasmic side</orientation>
    </subcellularLocation>
</comment>
<evidence type="ECO:0000256" key="4">
    <source>
        <dbReference type="ARBA" id="ARBA00014268"/>
    </source>
</evidence>
<keyword evidence="8" id="KW-0472">Membrane</keyword>
<keyword evidence="7" id="KW-0653">Protein transport</keyword>
<dbReference type="InterPro" id="IPR035704">
    <property type="entry name" value="SNX8/Mvp1_PX"/>
</dbReference>